<dbReference type="EMBL" id="JAEUBG010003035">
    <property type="protein sequence ID" value="KAH3683609.1"/>
    <property type="molecule type" value="Genomic_DNA"/>
</dbReference>
<organism evidence="4 5">
    <name type="scientific">Wickerhamomyces pijperi</name>
    <name type="common">Yeast</name>
    <name type="synonym">Pichia pijperi</name>
    <dbReference type="NCBI Taxonomy" id="599730"/>
    <lineage>
        <taxon>Eukaryota</taxon>
        <taxon>Fungi</taxon>
        <taxon>Dikarya</taxon>
        <taxon>Ascomycota</taxon>
        <taxon>Saccharomycotina</taxon>
        <taxon>Saccharomycetes</taxon>
        <taxon>Phaffomycetales</taxon>
        <taxon>Wickerhamomycetaceae</taxon>
        <taxon>Wickerhamomyces</taxon>
    </lineage>
</organism>
<protein>
    <recommendedName>
        <fullName evidence="3">Major facilitator superfamily (MFS) profile domain-containing protein</fullName>
    </recommendedName>
</protein>
<feature type="transmembrane region" description="Helical" evidence="2">
    <location>
        <begin position="467"/>
        <end position="487"/>
    </location>
</feature>
<keyword evidence="2" id="KW-0472">Membrane</keyword>
<dbReference type="PROSITE" id="PS50850">
    <property type="entry name" value="MFS"/>
    <property type="match status" value="1"/>
</dbReference>
<dbReference type="Pfam" id="PF07690">
    <property type="entry name" value="MFS_1"/>
    <property type="match status" value="1"/>
</dbReference>
<dbReference type="AlphaFoldDB" id="A0A9P8Q6A1"/>
<accession>A0A9P8Q6A1</accession>
<feature type="transmembrane region" description="Helical" evidence="2">
    <location>
        <begin position="12"/>
        <end position="33"/>
    </location>
</feature>
<feature type="transmembrane region" description="Helical" evidence="2">
    <location>
        <begin position="372"/>
        <end position="392"/>
    </location>
</feature>
<evidence type="ECO:0000313" key="4">
    <source>
        <dbReference type="EMBL" id="KAH3683609.1"/>
    </source>
</evidence>
<dbReference type="GO" id="GO:0016020">
    <property type="term" value="C:membrane"/>
    <property type="evidence" value="ECO:0007669"/>
    <property type="project" value="UniProtKB-SubCell"/>
</dbReference>
<comment type="caution">
    <text evidence="4">The sequence shown here is derived from an EMBL/GenBank/DDBJ whole genome shotgun (WGS) entry which is preliminary data.</text>
</comment>
<keyword evidence="2" id="KW-1133">Transmembrane helix</keyword>
<proteinExistence type="predicted"/>
<dbReference type="OrthoDB" id="18110at2759"/>
<feature type="transmembrane region" description="Helical" evidence="2">
    <location>
        <begin position="53"/>
        <end position="75"/>
    </location>
</feature>
<reference evidence="4" key="2">
    <citation type="submission" date="2021-01" db="EMBL/GenBank/DDBJ databases">
        <authorList>
            <person name="Schikora-Tamarit M.A."/>
        </authorList>
    </citation>
    <scope>NUCLEOTIDE SEQUENCE</scope>
    <source>
        <strain evidence="4">CBS2887</strain>
    </source>
</reference>
<feature type="domain" description="Major facilitator superfamily (MFS) profile" evidence="3">
    <location>
        <begin position="288"/>
        <end position="500"/>
    </location>
</feature>
<feature type="transmembrane region" description="Helical" evidence="2">
    <location>
        <begin position="290"/>
        <end position="313"/>
    </location>
</feature>
<dbReference type="Proteomes" id="UP000774326">
    <property type="component" value="Unassembled WGS sequence"/>
</dbReference>
<dbReference type="PANTHER" id="PTHR23524:SF1">
    <property type="entry name" value="MRH DOMAIN-CONTAINING PROTEIN-RELATED"/>
    <property type="match status" value="1"/>
</dbReference>
<name>A0A9P8Q6A1_WICPI</name>
<dbReference type="InterPro" id="IPR036259">
    <property type="entry name" value="MFS_trans_sf"/>
</dbReference>
<feature type="transmembrane region" description="Helical" evidence="2">
    <location>
        <begin position="434"/>
        <end position="461"/>
    </location>
</feature>
<evidence type="ECO:0000256" key="2">
    <source>
        <dbReference type="SAM" id="Phobius"/>
    </source>
</evidence>
<comment type="subcellular location">
    <subcellularLocation>
        <location evidence="1">Membrane</location>
        <topology evidence="1">Multi-pass membrane protein</topology>
    </subcellularLocation>
</comment>
<dbReference type="GO" id="GO:0022857">
    <property type="term" value="F:transmembrane transporter activity"/>
    <property type="evidence" value="ECO:0007669"/>
    <property type="project" value="InterPro"/>
</dbReference>
<feature type="transmembrane region" description="Helical" evidence="2">
    <location>
        <begin position="121"/>
        <end position="144"/>
    </location>
</feature>
<evidence type="ECO:0000256" key="1">
    <source>
        <dbReference type="ARBA" id="ARBA00004141"/>
    </source>
</evidence>
<dbReference type="InterPro" id="IPR011701">
    <property type="entry name" value="MFS"/>
</dbReference>
<reference evidence="4" key="1">
    <citation type="journal article" date="2021" name="Open Biol.">
        <title>Shared evolutionary footprints suggest mitochondrial oxidative damage underlies multiple complex I losses in fungi.</title>
        <authorList>
            <person name="Schikora-Tamarit M.A."/>
            <person name="Marcet-Houben M."/>
            <person name="Nosek J."/>
            <person name="Gabaldon T."/>
        </authorList>
    </citation>
    <scope>NUCLEOTIDE SEQUENCE</scope>
    <source>
        <strain evidence="4">CBS2887</strain>
    </source>
</reference>
<dbReference type="PANTHER" id="PTHR23524">
    <property type="entry name" value="TRANSPORTER, PUTATIVE (AFU_ORTHOLOGUE AFUA_8G04850)-RELATED"/>
    <property type="match status" value="1"/>
</dbReference>
<feature type="transmembrane region" description="Helical" evidence="2">
    <location>
        <begin position="398"/>
        <end position="422"/>
    </location>
</feature>
<evidence type="ECO:0000313" key="5">
    <source>
        <dbReference type="Proteomes" id="UP000774326"/>
    </source>
</evidence>
<feature type="transmembrane region" description="Helical" evidence="2">
    <location>
        <begin position="195"/>
        <end position="215"/>
    </location>
</feature>
<sequence length="500" mass="54225">MTLTPVKYTAVNLFAFLFHTATTISLVVFLTSTQSFLLTTQLHTKPSHLGKTTATLTSLDEITCMMLSPFVGALLDYFSSNNYGFNTGPINGFSRLFGVIGVTIMSLVIYGYTFVHTLLPYLMIMRILFAVGVSCAVGMFGVMLSEIVDSEFEFCQLNPFAQLSGPDIEQQRPLMNGDIVTLDENNGSKRSRGKFSALLGISSGIGAVFAVMNYLPLADKLQTKLGLTPEDSIIYSYRIVGVIGLVSALILNFTLYRHPSNINNSNSVKPQYLTLLQEGIKTAVSTPNVLLAYFGSFLARSTSILNTVFIPLYTHTSFIQNGQCIVDPHQPFLKESCHQAYVQAMILTGISNTVTLITAPIYGIVIDRYGSYLALIGSFISGLMSCLLFFASSKTLSFLTIFGSVLLGLSQIGFIITSMALLTSSSDQSRKNIGAMAGVYSLFGGLGILILSGLGGVFIDWFESGKAVFGIMSGLFGMLGICCWYTMNRGLKELVPSTTD</sequence>
<evidence type="ECO:0000259" key="3">
    <source>
        <dbReference type="PROSITE" id="PS50850"/>
    </source>
</evidence>
<feature type="transmembrane region" description="Helical" evidence="2">
    <location>
        <begin position="96"/>
        <end position="115"/>
    </location>
</feature>
<dbReference type="SUPFAM" id="SSF103473">
    <property type="entry name" value="MFS general substrate transporter"/>
    <property type="match status" value="1"/>
</dbReference>
<keyword evidence="5" id="KW-1185">Reference proteome</keyword>
<feature type="transmembrane region" description="Helical" evidence="2">
    <location>
        <begin position="340"/>
        <end position="365"/>
    </location>
</feature>
<gene>
    <name evidence="4" type="ORF">WICPIJ_005416</name>
</gene>
<dbReference type="InterPro" id="IPR020846">
    <property type="entry name" value="MFS_dom"/>
</dbReference>
<dbReference type="Gene3D" id="1.20.1250.20">
    <property type="entry name" value="MFS general substrate transporter like domains"/>
    <property type="match status" value="2"/>
</dbReference>
<feature type="transmembrane region" description="Helical" evidence="2">
    <location>
        <begin position="235"/>
        <end position="256"/>
    </location>
</feature>
<keyword evidence="2" id="KW-0812">Transmembrane</keyword>